<sequence length="396" mass="44001">MKMLIIAVFAALVAGLVAAPAANTSMPGSFHSSPNWTEDPSEFSVPKSLVSRAEDVERVYYLATCKGQKLLAATTHPRNVAAAYVTPIDSPWVNPIMNDLTTWGYKLDTDDGTTQWRASHFDECEFQTNHKLKSMFDSLSILTRSTWQNGPNRCYFIYHKDGPAIIRDARGNLPPVNNQWYYVNNRAYRATNAEFTIGVNAMSGMIVMINRQNPASSAQDLWGLHQPPPSDQLPALRASSDIMWGLWKLANPYHPWDIKIFLSTPVTNDDTSDIIEKILQARHLQLNNLPVYPGLEFQSNAPEYLPLLGSPNGFAVGYFLAQHKRELGGKYISKINVFKADTNEALAICLLFTVADRAGAAQAEQDSGTSKAEAVPQPVEKRIDDFESVVREHAVS</sequence>
<proteinExistence type="predicted"/>
<keyword evidence="3" id="KW-1185">Reference proteome</keyword>
<dbReference type="AlphaFoldDB" id="E3S148"/>
<organism evidence="3">
    <name type="scientific">Pyrenophora teres f. teres (strain 0-1)</name>
    <name type="common">Barley net blotch fungus</name>
    <name type="synonym">Drechslera teres f. teres</name>
    <dbReference type="NCBI Taxonomy" id="861557"/>
    <lineage>
        <taxon>Eukaryota</taxon>
        <taxon>Fungi</taxon>
        <taxon>Dikarya</taxon>
        <taxon>Ascomycota</taxon>
        <taxon>Pezizomycotina</taxon>
        <taxon>Dothideomycetes</taxon>
        <taxon>Pleosporomycetidae</taxon>
        <taxon>Pleosporales</taxon>
        <taxon>Pleosporineae</taxon>
        <taxon>Pleosporaceae</taxon>
        <taxon>Pyrenophora</taxon>
    </lineage>
</organism>
<dbReference type="Proteomes" id="UP000001067">
    <property type="component" value="Unassembled WGS sequence"/>
</dbReference>
<dbReference type="eggNOG" id="ENOG502SX0Q">
    <property type="taxonomic scope" value="Eukaryota"/>
</dbReference>
<dbReference type="KEGG" id="pte:PTT_15864"/>
<accession>E3S148</accession>
<gene>
    <name evidence="2" type="ORF">PTT_15864</name>
</gene>
<dbReference type="HOGENOM" id="CLU_037962_1_0_1"/>
<protein>
    <submittedName>
        <fullName evidence="2">Uncharacterized protein</fullName>
    </submittedName>
</protein>
<feature type="chain" id="PRO_5003181027" evidence="1">
    <location>
        <begin position="19"/>
        <end position="396"/>
    </location>
</feature>
<dbReference type="OrthoDB" id="5337308at2759"/>
<evidence type="ECO:0000256" key="1">
    <source>
        <dbReference type="SAM" id="SignalP"/>
    </source>
</evidence>
<evidence type="ECO:0000313" key="2">
    <source>
        <dbReference type="EMBL" id="EFQ88304.1"/>
    </source>
</evidence>
<evidence type="ECO:0000313" key="3">
    <source>
        <dbReference type="Proteomes" id="UP000001067"/>
    </source>
</evidence>
<keyword evidence="1" id="KW-0732">Signal</keyword>
<feature type="signal peptide" evidence="1">
    <location>
        <begin position="1"/>
        <end position="18"/>
    </location>
</feature>
<reference evidence="2 3" key="1">
    <citation type="journal article" date="2010" name="Genome Biol.">
        <title>A first genome assembly of the barley fungal pathogen Pyrenophora teres f. teres.</title>
        <authorList>
            <person name="Ellwood S.R."/>
            <person name="Liu Z."/>
            <person name="Syme R.A."/>
            <person name="Lai Z."/>
            <person name="Hane J.K."/>
            <person name="Keiper F."/>
            <person name="Moffat C.S."/>
            <person name="Oliver R.P."/>
            <person name="Friesen T.L."/>
        </authorList>
    </citation>
    <scope>NUCLEOTIDE SEQUENCE [LARGE SCALE GENOMIC DNA]</scope>
    <source>
        <strain evidence="2 3">0-1</strain>
    </source>
</reference>
<dbReference type="EMBL" id="GL536452">
    <property type="protein sequence ID" value="EFQ88304.1"/>
    <property type="molecule type" value="Genomic_DNA"/>
</dbReference>
<name>E3S148_PYRTT</name>